<evidence type="ECO:0000256" key="2">
    <source>
        <dbReference type="ARBA" id="ARBA00009270"/>
    </source>
</evidence>
<dbReference type="Proteomes" id="UP000314987">
    <property type="component" value="Unassembled WGS sequence"/>
</dbReference>
<dbReference type="GO" id="GO:0035145">
    <property type="term" value="C:exon-exon junction complex"/>
    <property type="evidence" value="ECO:0007669"/>
    <property type="project" value="InterPro"/>
</dbReference>
<evidence type="ECO:0000256" key="4">
    <source>
        <dbReference type="ARBA" id="ARBA00023242"/>
    </source>
</evidence>
<dbReference type="SUPFAM" id="SSF89817">
    <property type="entry name" value="Mago nashi protein"/>
    <property type="match status" value="1"/>
</dbReference>
<dbReference type="InterPro" id="IPR004023">
    <property type="entry name" value="Mago_nashi"/>
</dbReference>
<comment type="similarity">
    <text evidence="2">Belongs to the mago nashi family.</text>
</comment>
<evidence type="ECO:0000313" key="6">
    <source>
        <dbReference type="Proteomes" id="UP000314987"/>
    </source>
</evidence>
<dbReference type="STRING" id="29139.ENSVURP00010028050"/>
<dbReference type="PANTHER" id="PTHR12638:SF0">
    <property type="entry name" value="MAGO HOMOLOG, EXON JUNCTION COMPLEX SUBUNIT-RELATED"/>
    <property type="match status" value="1"/>
</dbReference>
<dbReference type="Gene3D" id="3.30.1560.10">
    <property type="entry name" value="Mago nashi"/>
    <property type="match status" value="1"/>
</dbReference>
<dbReference type="GO" id="GO:0071013">
    <property type="term" value="C:catalytic step 2 spliceosome"/>
    <property type="evidence" value="ECO:0007669"/>
    <property type="project" value="TreeGrafter"/>
</dbReference>
<accession>A0A4X2M3D5</accession>
<proteinExistence type="inferred from homology"/>
<dbReference type="GO" id="GO:0051028">
    <property type="term" value="P:mRNA transport"/>
    <property type="evidence" value="ECO:0007669"/>
    <property type="project" value="UniProtKB-KW"/>
</dbReference>
<keyword evidence="4" id="KW-0539">Nucleus</keyword>
<comment type="subcellular location">
    <subcellularLocation>
        <location evidence="1">Nucleus</location>
    </subcellularLocation>
</comment>
<dbReference type="Pfam" id="PF02792">
    <property type="entry name" value="Mago_nashi"/>
    <property type="match status" value="1"/>
</dbReference>
<dbReference type="GeneTree" id="ENSGT00390000003156"/>
<keyword evidence="3" id="KW-0509">mRNA transport</keyword>
<sequence>MCCQAHQKENTTRFKRPGRVEVIVWPLIPLCIGQIQAQFGLARARNFYRCYYVGYKGKFSHEFSEFKFRTHGRLRYANNSNYKNDGMIRKEAYVHKRVTEELKGIINDREVTKEDDALWPLPDGVGW</sequence>
<protein>
    <submittedName>
        <fullName evidence="5">Uncharacterized protein</fullName>
    </submittedName>
</protein>
<reference evidence="5" key="2">
    <citation type="submission" date="2025-08" db="UniProtKB">
        <authorList>
            <consortium name="Ensembl"/>
        </authorList>
    </citation>
    <scope>IDENTIFICATION</scope>
</reference>
<dbReference type="GO" id="GO:0008380">
    <property type="term" value="P:RNA splicing"/>
    <property type="evidence" value="ECO:0007669"/>
    <property type="project" value="InterPro"/>
</dbReference>
<reference evidence="6" key="1">
    <citation type="submission" date="2018-12" db="EMBL/GenBank/DDBJ databases">
        <authorList>
            <person name="Yazar S."/>
        </authorList>
    </citation>
    <scope>NUCLEOTIDE SEQUENCE [LARGE SCALE GENOMIC DNA]</scope>
</reference>
<evidence type="ECO:0000256" key="1">
    <source>
        <dbReference type="ARBA" id="ARBA00004123"/>
    </source>
</evidence>
<dbReference type="PANTHER" id="PTHR12638">
    <property type="entry name" value="PROTEIN MAGO NASHI HOMOLOG"/>
    <property type="match status" value="1"/>
</dbReference>
<keyword evidence="6" id="KW-1185">Reference proteome</keyword>
<evidence type="ECO:0000256" key="3">
    <source>
        <dbReference type="ARBA" id="ARBA00022816"/>
    </source>
</evidence>
<dbReference type="AlphaFoldDB" id="A0A4X2M3D5"/>
<evidence type="ECO:0000313" key="5">
    <source>
        <dbReference type="Ensembl" id="ENSVURP00010028050.1"/>
    </source>
</evidence>
<dbReference type="InterPro" id="IPR036605">
    <property type="entry name" value="Mago_nashi_sf"/>
</dbReference>
<name>A0A4X2M3D5_VOMUR</name>
<organism evidence="5 6">
    <name type="scientific">Vombatus ursinus</name>
    <name type="common">Common wombat</name>
    <dbReference type="NCBI Taxonomy" id="29139"/>
    <lineage>
        <taxon>Eukaryota</taxon>
        <taxon>Metazoa</taxon>
        <taxon>Chordata</taxon>
        <taxon>Craniata</taxon>
        <taxon>Vertebrata</taxon>
        <taxon>Euteleostomi</taxon>
        <taxon>Mammalia</taxon>
        <taxon>Metatheria</taxon>
        <taxon>Diprotodontia</taxon>
        <taxon>Vombatidae</taxon>
        <taxon>Vombatus</taxon>
    </lineage>
</organism>
<reference evidence="5" key="3">
    <citation type="submission" date="2025-09" db="UniProtKB">
        <authorList>
            <consortium name="Ensembl"/>
        </authorList>
    </citation>
    <scope>IDENTIFICATION</scope>
</reference>
<keyword evidence="3" id="KW-0813">Transport</keyword>
<dbReference type="Ensembl" id="ENSVURT00010031961.1">
    <property type="protein sequence ID" value="ENSVURP00010028050.1"/>
    <property type="gene ID" value="ENSVURG00010021477.1"/>
</dbReference>